<keyword evidence="1" id="KW-1133">Transmembrane helix</keyword>
<dbReference type="InterPro" id="IPR052728">
    <property type="entry name" value="O2_lipid_transport_reg"/>
</dbReference>
<feature type="transmembrane region" description="Helical" evidence="1">
    <location>
        <begin position="198"/>
        <end position="217"/>
    </location>
</feature>
<dbReference type="PANTHER" id="PTHR11161:SF0">
    <property type="entry name" value="O-ACYLTRANSFERASE LIKE PROTEIN"/>
    <property type="match status" value="1"/>
</dbReference>
<gene>
    <name evidence="2" type="ORF">NQ318_001789</name>
</gene>
<dbReference type="EMBL" id="JAPWTK010000574">
    <property type="protein sequence ID" value="KAJ8938256.1"/>
    <property type="molecule type" value="Genomic_DNA"/>
</dbReference>
<comment type="caution">
    <text evidence="2">The sequence shown here is derived from an EMBL/GenBank/DDBJ whole genome shotgun (WGS) entry which is preliminary data.</text>
</comment>
<dbReference type="PANTHER" id="PTHR11161">
    <property type="entry name" value="O-ACYLTRANSFERASE"/>
    <property type="match status" value="1"/>
</dbReference>
<evidence type="ECO:0000313" key="3">
    <source>
        <dbReference type="Proteomes" id="UP001162162"/>
    </source>
</evidence>
<protein>
    <recommendedName>
        <fullName evidence="4">Acyltransferase 3 domain-containing protein</fullName>
    </recommendedName>
</protein>
<keyword evidence="1" id="KW-0472">Membrane</keyword>
<evidence type="ECO:0000313" key="2">
    <source>
        <dbReference type="EMBL" id="KAJ8938256.1"/>
    </source>
</evidence>
<sequence>MLETGKRVNLKYMIFAFINRYIRLTPTVAVMIAFESTWLVHMGKGPQWEDFVVREYKNCRQSWWTNLLYINNYVYKKEMCLHQTWYIAADTQLFALSLIILTVAGKNPSRAKAIFASGIILGLIVQGGVAFFRNYDIIIRQYPDLILWGIPKIHHILWWLLSFGMCIFIILIAAKMYAPSYHSSRLESALYWSFGKNIFALGIAVGIFGITQKIGWFARWVCEWQAIQILGRITFSTYIIHTALIRMRAGYMRSPLFLNDFILLTTTVGDVALSYLGGTVLCLCFEMPISALQKLMVFDMDTKVKKEVTEKDMKTMDFKKNTSGKEQILCTNV</sequence>
<feature type="transmembrane region" description="Helical" evidence="1">
    <location>
        <begin position="261"/>
        <end position="285"/>
    </location>
</feature>
<feature type="transmembrane region" description="Helical" evidence="1">
    <location>
        <begin position="111"/>
        <end position="135"/>
    </location>
</feature>
<name>A0AAV8XI91_9CUCU</name>
<evidence type="ECO:0008006" key="4">
    <source>
        <dbReference type="Google" id="ProtNLM"/>
    </source>
</evidence>
<dbReference type="AlphaFoldDB" id="A0AAV8XI91"/>
<keyword evidence="1" id="KW-0812">Transmembrane</keyword>
<dbReference type="Proteomes" id="UP001162162">
    <property type="component" value="Unassembled WGS sequence"/>
</dbReference>
<keyword evidence="3" id="KW-1185">Reference proteome</keyword>
<accession>A0AAV8XI91</accession>
<proteinExistence type="predicted"/>
<feature type="transmembrane region" description="Helical" evidence="1">
    <location>
        <begin position="12"/>
        <end position="34"/>
    </location>
</feature>
<feature type="transmembrane region" description="Helical" evidence="1">
    <location>
        <begin position="229"/>
        <end position="249"/>
    </location>
</feature>
<evidence type="ECO:0000256" key="1">
    <source>
        <dbReference type="SAM" id="Phobius"/>
    </source>
</evidence>
<organism evidence="2 3">
    <name type="scientific">Aromia moschata</name>
    <dbReference type="NCBI Taxonomy" id="1265417"/>
    <lineage>
        <taxon>Eukaryota</taxon>
        <taxon>Metazoa</taxon>
        <taxon>Ecdysozoa</taxon>
        <taxon>Arthropoda</taxon>
        <taxon>Hexapoda</taxon>
        <taxon>Insecta</taxon>
        <taxon>Pterygota</taxon>
        <taxon>Neoptera</taxon>
        <taxon>Endopterygota</taxon>
        <taxon>Coleoptera</taxon>
        <taxon>Polyphaga</taxon>
        <taxon>Cucujiformia</taxon>
        <taxon>Chrysomeloidea</taxon>
        <taxon>Cerambycidae</taxon>
        <taxon>Cerambycinae</taxon>
        <taxon>Callichromatini</taxon>
        <taxon>Aromia</taxon>
    </lineage>
</organism>
<feature type="transmembrane region" description="Helical" evidence="1">
    <location>
        <begin position="156"/>
        <end position="178"/>
    </location>
</feature>
<reference evidence="2" key="1">
    <citation type="journal article" date="2023" name="Insect Mol. Biol.">
        <title>Genome sequencing provides insights into the evolution of gene families encoding plant cell wall-degrading enzymes in longhorned beetles.</title>
        <authorList>
            <person name="Shin N.R."/>
            <person name="Okamura Y."/>
            <person name="Kirsch R."/>
            <person name="Pauchet Y."/>
        </authorList>
    </citation>
    <scope>NUCLEOTIDE SEQUENCE</scope>
    <source>
        <strain evidence="2">AMC_N1</strain>
    </source>
</reference>